<dbReference type="AlphaFoldDB" id="A0AA41Q642"/>
<comment type="caution">
    <text evidence="5">The sequence shown here is derived from an EMBL/GenBank/DDBJ whole genome shotgun (WGS) entry which is preliminary data.</text>
</comment>
<evidence type="ECO:0000259" key="4">
    <source>
        <dbReference type="PROSITE" id="PS50901"/>
    </source>
</evidence>
<dbReference type="InterPro" id="IPR002543">
    <property type="entry name" value="FtsK_dom"/>
</dbReference>
<organism evidence="5 6">
    <name type="scientific">Yinghuangia soli</name>
    <dbReference type="NCBI Taxonomy" id="2908204"/>
    <lineage>
        <taxon>Bacteria</taxon>
        <taxon>Bacillati</taxon>
        <taxon>Actinomycetota</taxon>
        <taxon>Actinomycetes</taxon>
        <taxon>Kitasatosporales</taxon>
        <taxon>Streptomycetaceae</taxon>
        <taxon>Yinghuangia</taxon>
    </lineage>
</organism>
<dbReference type="InterPro" id="IPR003593">
    <property type="entry name" value="AAA+_ATPase"/>
</dbReference>
<keyword evidence="1" id="KW-0067">ATP-binding</keyword>
<dbReference type="Gene3D" id="3.40.50.300">
    <property type="entry name" value="P-loop containing nucleotide triphosphate hydrolases"/>
    <property type="match status" value="1"/>
</dbReference>
<evidence type="ECO:0000256" key="2">
    <source>
        <dbReference type="SAM" id="MobiDB-lite"/>
    </source>
</evidence>
<keyword evidence="3" id="KW-1133">Transmembrane helix</keyword>
<dbReference type="SMART" id="SM00382">
    <property type="entry name" value="AAA"/>
    <property type="match status" value="1"/>
</dbReference>
<reference evidence="5" key="1">
    <citation type="submission" date="2022-01" db="EMBL/GenBank/DDBJ databases">
        <title>Genome-Based Taxonomic Classification of the Phylum Actinobacteria.</title>
        <authorList>
            <person name="Gao Y."/>
        </authorList>
    </citation>
    <scope>NUCLEOTIDE SEQUENCE</scope>
    <source>
        <strain evidence="5">KLBMP 8922</strain>
    </source>
</reference>
<dbReference type="GO" id="GO:0003677">
    <property type="term" value="F:DNA binding"/>
    <property type="evidence" value="ECO:0007669"/>
    <property type="project" value="InterPro"/>
</dbReference>
<keyword evidence="1" id="KW-0547">Nucleotide-binding</keyword>
<keyword evidence="3" id="KW-0812">Transmembrane</keyword>
<dbReference type="InterPro" id="IPR027417">
    <property type="entry name" value="P-loop_NTPase"/>
</dbReference>
<name>A0AA41Q642_9ACTN</name>
<evidence type="ECO:0000313" key="5">
    <source>
        <dbReference type="EMBL" id="MCF2532238.1"/>
    </source>
</evidence>
<evidence type="ECO:0000256" key="1">
    <source>
        <dbReference type="PROSITE-ProRule" id="PRU00289"/>
    </source>
</evidence>
<dbReference type="GO" id="GO:0005524">
    <property type="term" value="F:ATP binding"/>
    <property type="evidence" value="ECO:0007669"/>
    <property type="project" value="UniProtKB-UniRule"/>
</dbReference>
<evidence type="ECO:0000313" key="6">
    <source>
        <dbReference type="Proteomes" id="UP001165378"/>
    </source>
</evidence>
<dbReference type="PROSITE" id="PS50901">
    <property type="entry name" value="FTSK"/>
    <property type="match status" value="1"/>
</dbReference>
<dbReference type="EMBL" id="JAKFHA010000031">
    <property type="protein sequence ID" value="MCF2532238.1"/>
    <property type="molecule type" value="Genomic_DNA"/>
</dbReference>
<dbReference type="SUPFAM" id="SSF52540">
    <property type="entry name" value="P-loop containing nucleoside triphosphate hydrolases"/>
    <property type="match status" value="1"/>
</dbReference>
<feature type="domain" description="FtsK" evidence="4">
    <location>
        <begin position="273"/>
        <end position="453"/>
    </location>
</feature>
<accession>A0AA41Q642</accession>
<feature type="transmembrane region" description="Helical" evidence="3">
    <location>
        <begin position="80"/>
        <end position="113"/>
    </location>
</feature>
<sequence length="537" mass="56618">MPSPLPPTAPALSRRLAAATRSGISATRAGLSGGRAQFGRIRHHARDMFAPLIHLGRGLRREVAWARAWWKDAPADKRKAAAVGAALTVVLLYFLPFGPLLALGGIMAGAAWMGRDRTPPPPPGPPPGDGRLQAVYNGLVPHLADDHDPAALFTPGGDYKKAFEHHEFDGDRLTRLELRYSPYFTDDDPDARARIERVVEAKAGRSREYLYEWDTENNKLTVAALAPLPGPVPAQHYVTAPCEIVLGFTDATSTNRLIPVALDPADPAAVCQLPPVIWRTGTRTNAPHLLAVAGPAAGKTTLLRTVALQALRDGDVIAVDATGSGDFAYLAGRPGVLRVDTTAEQVRETLTWLRGEAARRAAAIADAKAAGLPVPEDARRPLWVLLDEPAELGGGAAGDLFELLDLPLRLGRTTHISVVATARPAQLDRLHPGLLGETHTRIVLGGMDEAQLYAALGAAPGIAGGEAMPAGRGYARFGAGAVIRLQTPYTPDPLEDDTPDADRRRILDLLPAAGGLAEGSGPGSASGGSVPSLVKSL</sequence>
<proteinExistence type="predicted"/>
<evidence type="ECO:0000256" key="3">
    <source>
        <dbReference type="SAM" id="Phobius"/>
    </source>
</evidence>
<keyword evidence="6" id="KW-1185">Reference proteome</keyword>
<feature type="region of interest" description="Disordered" evidence="2">
    <location>
        <begin position="513"/>
        <end position="537"/>
    </location>
</feature>
<keyword evidence="3" id="KW-0472">Membrane</keyword>
<feature type="binding site" evidence="1">
    <location>
        <begin position="293"/>
        <end position="300"/>
    </location>
    <ligand>
        <name>ATP</name>
        <dbReference type="ChEBI" id="CHEBI:30616"/>
    </ligand>
</feature>
<dbReference type="Proteomes" id="UP001165378">
    <property type="component" value="Unassembled WGS sequence"/>
</dbReference>
<protein>
    <recommendedName>
        <fullName evidence="4">FtsK domain-containing protein</fullName>
    </recommendedName>
</protein>
<feature type="compositionally biased region" description="Gly residues" evidence="2">
    <location>
        <begin position="516"/>
        <end position="526"/>
    </location>
</feature>
<feature type="compositionally biased region" description="Low complexity" evidence="2">
    <location>
        <begin position="527"/>
        <end position="537"/>
    </location>
</feature>
<dbReference type="RefSeq" id="WP_235057014.1">
    <property type="nucleotide sequence ID" value="NZ_JAKFHA010000031.1"/>
</dbReference>
<gene>
    <name evidence="5" type="ORF">LZ495_34170</name>
</gene>